<gene>
    <name evidence="14" type="ORF">DPX16_6175</name>
</gene>
<keyword evidence="4" id="KW-0732">Signal</keyword>
<evidence type="ECO:0000256" key="1">
    <source>
        <dbReference type="ARBA" id="ARBA00004308"/>
    </source>
</evidence>
<feature type="domain" description="MRH" evidence="13">
    <location>
        <begin position="1796"/>
        <end position="1920"/>
    </location>
</feature>
<keyword evidence="15" id="KW-1185">Reference proteome</keyword>
<dbReference type="FunFam" id="2.70.130.10:FF:000016">
    <property type="entry name" value="Insulin-like growth factor 2 receptor"/>
    <property type="match status" value="1"/>
</dbReference>
<keyword evidence="2" id="KW-0813">Transport</keyword>
<feature type="compositionally biased region" description="Basic and acidic residues" evidence="10">
    <location>
        <begin position="4158"/>
        <end position="4169"/>
    </location>
</feature>
<evidence type="ECO:0000256" key="8">
    <source>
        <dbReference type="ARBA" id="ARBA00023157"/>
    </source>
</evidence>
<feature type="region of interest" description="Disordered" evidence="10">
    <location>
        <begin position="1114"/>
        <end position="1141"/>
    </location>
</feature>
<dbReference type="InterPro" id="IPR009011">
    <property type="entry name" value="Man6P_isomerase_rcpt-bd_dom_sf"/>
</dbReference>
<feature type="compositionally biased region" description="Low complexity" evidence="10">
    <location>
        <begin position="4122"/>
        <end position="4136"/>
    </location>
</feature>
<feature type="disulfide bond" evidence="9">
    <location>
        <begin position="3666"/>
        <end position="3693"/>
    </location>
</feature>
<dbReference type="GO" id="GO:0000139">
    <property type="term" value="C:Golgi membrane"/>
    <property type="evidence" value="ECO:0007669"/>
    <property type="project" value="UniProtKB-SubCell"/>
</dbReference>
<feature type="domain" description="MRH" evidence="13">
    <location>
        <begin position="2686"/>
        <end position="2825"/>
    </location>
</feature>
<feature type="domain" description="Tudor" evidence="11">
    <location>
        <begin position="1602"/>
        <end position="1660"/>
    </location>
</feature>
<keyword evidence="8 9" id="KW-1015">Disulfide bond</keyword>
<evidence type="ECO:0000259" key="12">
    <source>
        <dbReference type="PROSITE" id="PS51092"/>
    </source>
</evidence>
<comment type="subcellular location">
    <subcellularLocation>
        <location evidence="1">Endomembrane system</location>
    </subcellularLocation>
</comment>
<evidence type="ECO:0000313" key="14">
    <source>
        <dbReference type="EMBL" id="ROL52491.1"/>
    </source>
</evidence>
<feature type="domain" description="Tudor" evidence="11">
    <location>
        <begin position="955"/>
        <end position="1014"/>
    </location>
</feature>
<dbReference type="FunFam" id="2.70.130.10:FF:000013">
    <property type="entry name" value="Insulin-like growth factor 2 receptor"/>
    <property type="match status" value="1"/>
</dbReference>
<reference evidence="14 15" key="1">
    <citation type="submission" date="2018-10" db="EMBL/GenBank/DDBJ databases">
        <title>Genome assembly for a Yunnan-Guizhou Plateau 3E fish, Anabarilius grahami (Regan), and its evolutionary and genetic applications.</title>
        <authorList>
            <person name="Jiang W."/>
        </authorList>
    </citation>
    <scope>NUCLEOTIDE SEQUENCE [LARGE SCALE GENOMIC DNA]</scope>
    <source>
        <strain evidence="14">AG-KIZ</strain>
        <tissue evidence="14">Muscle</tissue>
    </source>
</reference>
<feature type="domain" description="MRH" evidence="13">
    <location>
        <begin position="3111"/>
        <end position="3257"/>
    </location>
</feature>
<feature type="disulfide bond" evidence="9">
    <location>
        <begin position="3652"/>
        <end position="3678"/>
    </location>
</feature>
<dbReference type="FunFam" id="2.70.130.10:FF:000011">
    <property type="entry name" value="Insulin-like growth factor 2 receptor"/>
    <property type="match status" value="1"/>
</dbReference>
<proteinExistence type="predicted"/>
<dbReference type="FunFam" id="2.70.130.10:FF:000006">
    <property type="entry name" value="Insulin-like growth factor 2 receptor"/>
    <property type="match status" value="1"/>
</dbReference>
<feature type="domain" description="Tudor" evidence="11">
    <location>
        <begin position="261"/>
        <end position="319"/>
    </location>
</feature>
<dbReference type="GO" id="GO:0005802">
    <property type="term" value="C:trans-Golgi network"/>
    <property type="evidence" value="ECO:0007669"/>
    <property type="project" value="TreeGrafter"/>
</dbReference>
<keyword evidence="3" id="KW-0812">Transmembrane</keyword>
<dbReference type="SMART" id="SM00059">
    <property type="entry name" value="FN2"/>
    <property type="match status" value="1"/>
</dbReference>
<feature type="compositionally biased region" description="Acidic residues" evidence="10">
    <location>
        <begin position="4170"/>
        <end position="4181"/>
    </location>
</feature>
<sequence length="4181" mass="466579">MTICELDYNILQVEVQNALKSKVSVQVGDVCLVEDAVSGRWYRGRVQNIQNNLFHMFLLDLGDVLIVGPNQLSSISDTLLMLPPKIVCGFFANILPIQNRWDSLTESYFSSLIGSQIKGYIHARLPYHVLILEVPDINSDLFKMRLGRHVDTRTFLLLVEILIEEPVLQNNESVPDLLIEKQIGQECCLKSSSLVGFEEILSLNGPKLKFGQKVRVVVAAAVNPGLFYCRLSFMDKDLQEMSDRLALACESGSDYPSNKPLENLGLLCAVKGKDEKWHRGFVQCLPLNSQVQVVFVDSGYCESVKVENILQLPSEFISTPIMTFPCSLSCLEEQDEIIKNQQLVALKTGLLGKALEVAIDDFCKDQNLYLVTLSTAEKHSVEQPVVKLLGSEVFDSKSNFPHNVLSKMYAIEMKAVQTSGSVPSEPIPDGSFFEGYVVHVQSPKHFWMRTKKQNPNFENMSKEMTDYFSKIQLKEEVFEAPVPGALCCAMYEKDMHYYRAIVVDTLENGAEVFFIDFGNTEKVPSILIKKLPKKFAIQPEFALKCALAHVAPFEDIWTTTASSFFRQVTSNKTLVVHVIHRKNAKYVVDLFERGAENCSSSSIATIMTTAKMALDWRYNPALASVGLEKSCKDEGNALNKKKTRKDPHVVTFRKVTSSRPNPNQLKPECEQRNDLERLTPNEASKLRVVSAETIKSMHFKPGSEVSVICSHINSPSDFWCQNESTKVDLYKMMEEMQAFYQTHTVALEMPAVCCAVKSPMNNRWHRACILGENNEELSLILVDFGIIIQERMQNVQALAPQFFELHEQAFRCSLDLIEPVGGRSWSSEACSLFRDFVSEDSPSICRVHSQLYEQGKGLLNVVTIHTSLQQATTYLVEKCVAVEMQIPKQLISSVYPCSFIYSSFNMSSGSEELVHVTNVCSPWEIYVQLDRNTEIIDTLMERVAEESQLLIMTSDDYSGNVCLAKYYCDGKWYRALTHPVQSHQHVSVFFVDYGDKQISEKTNVMPIPKTAVDLLMTPIQALRCSLSNIPEGEHLPEVNTWLETDILNKSFQAKFMSRDNNGHFVCDLYDGNVHINEKVRELMATYSVAERKLTVSNPALDSDADICVLNGKVNSKERGHDKTKPGSKQTSKPIKPPKKQHKAAIKVEQQDTTWSLKVVPSHQNLPKLCDLPDVKMKPGCRGVGFISHCNSVRSFFIQMEDDETNILQMGEELNGTVFKDNMKNVETEVKVGDLVAAEYEEDLALYRAVVTNVSNCGHIAVEFIDYGNPATVDRKNVHMLTNSFLSQPRLSTPCTLANPYSFANNDSFIKEAVGKPLMVEFIRKLDNAWQVSIKIEDGNMQGNSIYDGDQSKDVVLTSQDKFPKVSQNETQNNSHVHKTKSVKTFQQKTESYTQQRKCELKKNHADVRTFQQKTKSNTQHRCEDGKNQIVPAKPIKKAGVYFPTYVFWNRKYKKKQNNLKPKAVVLAKLPCDTSITVTKTSRMSQENVSTFKANDHETSKSPASIVLQDVKDIKAVKSPDELLVVDDHPPFPDTSSKISLDRPQTLFQAPVQMNFEYKGFAAAVTTPSEFYVILEDLLLVVDMVSAILENLPEVLMPLPEVDFVPGASCLVKSAEKKKWCRAEIVQCDSTSVLINLVDYGQYSVLSQRDVCQLKKLPDELGRLPKVTYHCLLRGVKPTGQDWSDDAIVFFQNCMCRGNLQIRFRQHVSETQWEVDIIAGKRNLAKELVDADHAMYIDNMLGIRFQQEQGPNRESKQQDVSSIGNVLSMITEDTCKVKHMQSQQVFSNESMFDQKSSQDSVVEQDTSYPLNSSGDHLGTVRRTTLSPPSGIKQYTECEKGSAVCAHNLTSGQHQSVGELSLRKVSPAVLDFNSSRKCNDKSSNIQSSITFQCGKTMGTPEFVTISECVHYFEWRTYVACRRDKFRPHKEVPCYVFDSDGKKHDLNPLIKLSDGYLVDDPDVESDFYINICRSLNLAGSICPEGSAACLVSGKKSFDMGQPVHQLELLSNDKLRLRYEAMGKPPDFCDGHTPAMTITFICPSTRQAGSNPKMISNSNCRYEIEWVTEYACHRDYLESHECKLTSDQHDISIDLSHLTHSSTDKPYMADAKNGQDTYFFYLNVCGETSAGQCGDDKGYISACQFKETGDVKKIAGRYQNQTLRYSDGDLTLIYPDGSRCSTGFQRMTIINFECNATAENGVPVFTGESDCTYYFNWQTAYACVKEKEDLLCRVTDHKKRYDLSPLTRYPESEGSQNWEAVDAKAAESDKKRFYINVCHKIIQDGAASSCPEDAAICAVGNGKTMNLGKFLSSPQKVAEGDDIRLIYTDGDVCRENMKVRTIITLKCMPGDVESAPVLRSVSSDGCIYEFEWFTASACVLSKTEGNDCKVEDTQAGISFDLSPLQKPNGGYYNMSMEKYDYFINVCGNVKAAQCPESAGACQVDQSGTNSWNLGEFNSRLSYYDGMIQLTYRNGSRYNNKQHTQRSTHISFLCDREAGPGKPEFQEEDEYTYNFKWYTSYACPERPHECVVTDPTTLQQYDLSSLPVSNGGRNWQAMQTSDPNDLRKYYINVCRPLKAVPGCDRKASVCEMKFETGKEGLSEKIEVSNLGIAKKGPVIVERDQLMLEYTNGSVCEADGVMTTYTTRIHFVCSSGTAPSGPRFVVNQKCIVDFVWDTEAACAISTVVDTNQTCSVKDPSTGFEFNLLPLDSANGYHVKANGKDFAVNICGSVKECGSVGDKPVVGCELEDEKPVSQVGVEKSLQFSTDGTLTLTYKGAMDIPTGTEDTFIINFVCDQKATPASLRFIHEELGTSTHNVFFELYTALACQPAPVDCQVTDLQGREYDLGDLSLDEKYYVPLDTSDQARYQKFYINVCKPLPRVQGCPAGAIGACGQINGKNVNLGYVQSSLQAAPDGSISIVYLNGDKCSSGHYSTRIIFQCDDSPGAPMFDRKDGCEYVFIWRTSEACPIKRVQGENCKVKDPKSGYEYNLTPLRGKDYDVKGLGYEYHFAVCGPIAASVCPHGPNNAVSSCQVEGQTHRIAGLANQNLTFDDGVIMINYTNGEMCHKIYERSTAILFSCDHSKNPGKAEFIRETADCTYLFDWHTALACPSFKTTTCSYNDGNGHSYDLSSLALHKSNWMILPEKNNTTNNQKQRYYINVCKSLVPQTGLWSCPSSAAACLKNGDEYVNLGEAEEGPQWDKNILILKYTNGQACPDGKRKRTTIIRFRCDPDKVESKPTLITALENCVYTFVWFTAAACPLNSTEHGDCKVTNPATGHLFDLNALSRTGGYTVYDPLAHRKMFRLNVCGEVANAGCAPGTAVCIKDTQTAISAGKATRKLVYKDQVVELTYEDGDVCAADPSLKHKSIFSFVCKSEGGGTDEPVLVYSEDTTCTHFFSWHTPLLCEEQVKCSVWNGTNQIDLSPLIHLTGYYTAIDEDVDREKFPDFYINICQPLNPIPRVNCPPGAAVCMDPVDGDPIDIGRITSPPRYNSNTNEVEITFNSTTICPSDRSSNYSSKIIFTCQKGAELGSPRMIRAQDCMYVFEWATPVVCPETVTAHGCKLTVSQLHYTFDLSALSGPVQVPRSSDSFTINVCGTVADTKCKDSAVCLISSDSVASYGNSKIMNLDYKREDQAVIMQYSGGDTCPQVTDKGEVCSFPFNFHGKSYTECTTEGRTEGRKWCATTSNYDKDQKWGFCSDALRGKRQSSILFSCDPAVGRGKPELMSETQGCSATFQWRTNVVCPPKKMECKLAGQHQTYDLRTLSSLTEPWKFSHGDDSYYLNLCQAIHGGQPGCAAEAAVCRRLAGGKTETLGRVHTQTMELIDGKILVNYSMGDKVCRHNRPAKTIIQLKCGSTMGHPKLLFKEDKTACEFWVEWETRAACTVKQVEVEMVNGTIKIPETGAMFSLGALYYTFHNATGDIRSNGDRYIYHIQLSGITDSSISKCLGANICQVKINDSYRRKIGSSSKAKYYINDGNLDVLVPSESVCGRHKTETVSSAILFHCSPTAGEGIPEFLLETDGCQYLFVWHTSTVCEFLQLVMQKVSSCCKKGNPVSYKYSRVNTDEDGCENETEWLMEETGTPTRVPQENGHITTKPVSADALRSFSLDEQDSEDEVLTVPGVRIAPSSSTSSRLPSALLKSESDEDLVGLLVDTRSRNKTRYSDRNQRKPQPDPDDSDEDLLKV</sequence>
<dbReference type="FunFam" id="2.70.130.10:FF:000015">
    <property type="entry name" value="Insulin-like growth factor 2 receptor"/>
    <property type="match status" value="1"/>
</dbReference>
<evidence type="ECO:0000256" key="6">
    <source>
        <dbReference type="ARBA" id="ARBA00022989"/>
    </source>
</evidence>
<dbReference type="InterPro" id="IPR000479">
    <property type="entry name" value="CIMR_rpt"/>
</dbReference>
<dbReference type="InterPro" id="IPR000562">
    <property type="entry name" value="FN_type2_dom"/>
</dbReference>
<feature type="domain" description="Tudor" evidence="11">
    <location>
        <begin position="24"/>
        <end position="82"/>
    </location>
</feature>
<dbReference type="GO" id="GO:0007041">
    <property type="term" value="P:lysosomal transport"/>
    <property type="evidence" value="ECO:0007669"/>
    <property type="project" value="InterPro"/>
</dbReference>
<dbReference type="SUPFAM" id="SSF57440">
    <property type="entry name" value="Kringle-like"/>
    <property type="match status" value="1"/>
</dbReference>
<organism evidence="14 15">
    <name type="scientific">Anabarilius grahami</name>
    <name type="common">Kanglang fish</name>
    <name type="synonym">Barilius grahami</name>
    <dbReference type="NCBI Taxonomy" id="495550"/>
    <lineage>
        <taxon>Eukaryota</taxon>
        <taxon>Metazoa</taxon>
        <taxon>Chordata</taxon>
        <taxon>Craniata</taxon>
        <taxon>Vertebrata</taxon>
        <taxon>Euteleostomi</taxon>
        <taxon>Actinopterygii</taxon>
        <taxon>Neopterygii</taxon>
        <taxon>Teleostei</taxon>
        <taxon>Ostariophysi</taxon>
        <taxon>Cypriniformes</taxon>
        <taxon>Xenocyprididae</taxon>
        <taxon>Xenocypridinae</taxon>
        <taxon>Xenocypridinae incertae sedis</taxon>
        <taxon>Anabarilius</taxon>
    </lineage>
</organism>
<feature type="region of interest" description="Disordered" evidence="10">
    <location>
        <begin position="1804"/>
        <end position="1824"/>
    </location>
</feature>
<comment type="caution">
    <text evidence="14">The sequence shown here is derived from an EMBL/GenBank/DDBJ whole genome shotgun (WGS) entry which is preliminary data.</text>
</comment>
<keyword evidence="7" id="KW-0472">Membrane</keyword>
<feature type="domain" description="MRH" evidence="13">
    <location>
        <begin position="3555"/>
        <end position="3741"/>
    </location>
</feature>
<dbReference type="InterPro" id="IPR044865">
    <property type="entry name" value="MRH_dom"/>
</dbReference>
<dbReference type="FunFam" id="2.70.130.10:FF:000009">
    <property type="entry name" value="Insulin-like growth factor 2 receptor"/>
    <property type="match status" value="1"/>
</dbReference>
<protein>
    <submittedName>
        <fullName evidence="14">Cation-independent mannose-6-phosphate receptor</fullName>
    </submittedName>
</protein>
<dbReference type="PANTHER" id="PTHR15071:SF17">
    <property type="entry name" value="CATION-INDEPENDENT MANNOSE-6-PHOSPHATE RECEPTOR"/>
    <property type="match status" value="1"/>
</dbReference>
<name>A0A3N0Z2G7_ANAGA</name>
<dbReference type="CDD" id="cd00062">
    <property type="entry name" value="FN2"/>
    <property type="match status" value="1"/>
</dbReference>
<dbReference type="Pfam" id="PF00567">
    <property type="entry name" value="TUDOR"/>
    <property type="match status" value="7"/>
</dbReference>
<dbReference type="PROSITE" id="PS50304">
    <property type="entry name" value="TUDOR"/>
    <property type="match status" value="6"/>
</dbReference>
<dbReference type="InterPro" id="IPR035437">
    <property type="entry name" value="SNase_OB-fold_sf"/>
</dbReference>
<feature type="domain" description="MRH" evidence="13">
    <location>
        <begin position="2382"/>
        <end position="2520"/>
    </location>
</feature>
<feature type="domain" description="MRH" evidence="13">
    <location>
        <begin position="2523"/>
        <end position="2678"/>
    </location>
</feature>
<feature type="domain" description="MRH" evidence="13">
    <location>
        <begin position="2971"/>
        <end position="3107"/>
    </location>
</feature>
<dbReference type="SMART" id="SM01404">
    <property type="entry name" value="CIMR"/>
    <property type="match status" value="14"/>
</dbReference>
<evidence type="ECO:0000256" key="3">
    <source>
        <dbReference type="ARBA" id="ARBA00022692"/>
    </source>
</evidence>
<feature type="domain" description="MRH" evidence="13">
    <location>
        <begin position="3263"/>
        <end position="3403"/>
    </location>
</feature>
<feature type="domain" description="Tudor" evidence="11">
    <location>
        <begin position="480"/>
        <end position="538"/>
    </location>
</feature>
<dbReference type="FunFam" id="2.70.130.10:FF:000017">
    <property type="entry name" value="Insulin-like growth factor 2 receptor"/>
    <property type="match status" value="1"/>
</dbReference>
<dbReference type="FunFam" id="2.70.130.10:FF:000007">
    <property type="entry name" value="Insulin-like growth factor 2 receptor"/>
    <property type="match status" value="1"/>
</dbReference>
<dbReference type="GO" id="GO:0005537">
    <property type="term" value="F:D-mannose binding"/>
    <property type="evidence" value="ECO:0007669"/>
    <property type="project" value="InterPro"/>
</dbReference>
<dbReference type="InterPro" id="IPR002999">
    <property type="entry name" value="Tudor"/>
</dbReference>
<dbReference type="OrthoDB" id="4504960at2759"/>
<dbReference type="Pfam" id="PF00040">
    <property type="entry name" value="fn2"/>
    <property type="match status" value="1"/>
</dbReference>
<evidence type="ECO:0000256" key="2">
    <source>
        <dbReference type="ARBA" id="ARBA00022448"/>
    </source>
</evidence>
<feature type="domain" description="MRH" evidence="13">
    <location>
        <begin position="2828"/>
        <end position="2965"/>
    </location>
</feature>
<dbReference type="PANTHER" id="PTHR15071">
    <property type="entry name" value="MANNOSE-6-PHOSPHATE RECEPTOR FAMILY MEMBER"/>
    <property type="match status" value="1"/>
</dbReference>
<evidence type="ECO:0000256" key="7">
    <source>
        <dbReference type="ARBA" id="ARBA00023136"/>
    </source>
</evidence>
<keyword evidence="5" id="KW-0677">Repeat</keyword>
<feature type="domain" description="MRH" evidence="13">
    <location>
        <begin position="2226"/>
        <end position="2376"/>
    </location>
</feature>
<dbReference type="SUPFAM" id="SSF63748">
    <property type="entry name" value="Tudor/PWWP/MBT"/>
    <property type="match status" value="7"/>
</dbReference>
<feature type="domain" description="MRH" evidence="13">
    <location>
        <begin position="3889"/>
        <end position="4033"/>
    </location>
</feature>
<evidence type="ECO:0000259" key="11">
    <source>
        <dbReference type="PROSITE" id="PS50304"/>
    </source>
</evidence>
<feature type="region of interest" description="Disordered" evidence="10">
    <location>
        <begin position="4119"/>
        <end position="4181"/>
    </location>
</feature>
<evidence type="ECO:0000256" key="5">
    <source>
        <dbReference type="ARBA" id="ARBA00022737"/>
    </source>
</evidence>
<dbReference type="Proteomes" id="UP000281406">
    <property type="component" value="Unassembled WGS sequence"/>
</dbReference>
<dbReference type="SUPFAM" id="SSF50911">
    <property type="entry name" value="Mannose 6-phosphate receptor domain"/>
    <property type="match status" value="15"/>
</dbReference>
<evidence type="ECO:0000256" key="4">
    <source>
        <dbReference type="ARBA" id="ARBA00022729"/>
    </source>
</evidence>
<dbReference type="EMBL" id="RJVU01015592">
    <property type="protein sequence ID" value="ROL52491.1"/>
    <property type="molecule type" value="Genomic_DNA"/>
</dbReference>
<dbReference type="Gene3D" id="2.40.50.90">
    <property type="match status" value="5"/>
</dbReference>
<dbReference type="InterPro" id="IPR047450">
    <property type="entry name" value="Tudor_TDRD15_rpt1"/>
</dbReference>
<evidence type="ECO:0000259" key="13">
    <source>
        <dbReference type="PROSITE" id="PS51914"/>
    </source>
</evidence>
<dbReference type="PROSITE" id="PS00023">
    <property type="entry name" value="FN2_1"/>
    <property type="match status" value="1"/>
</dbReference>
<feature type="compositionally biased region" description="Basic and acidic residues" evidence="10">
    <location>
        <begin position="1114"/>
        <end position="1124"/>
    </location>
</feature>
<dbReference type="Gene3D" id="2.30.30.140">
    <property type="match status" value="7"/>
</dbReference>
<dbReference type="GO" id="GO:0038023">
    <property type="term" value="F:signaling receptor activity"/>
    <property type="evidence" value="ECO:0007669"/>
    <property type="project" value="InterPro"/>
</dbReference>
<dbReference type="FunFam" id="2.70.130.10:FF:000005">
    <property type="entry name" value="Insulin-like growth factor 2 receptor"/>
    <property type="match status" value="1"/>
</dbReference>
<feature type="domain" description="Fibronectin type-II" evidence="12">
    <location>
        <begin position="3647"/>
        <end position="3695"/>
    </location>
</feature>
<keyword evidence="6" id="KW-1133">Transmembrane helix</keyword>
<evidence type="ECO:0000313" key="15">
    <source>
        <dbReference type="Proteomes" id="UP000281406"/>
    </source>
</evidence>
<dbReference type="CDD" id="cd20436">
    <property type="entry name" value="Tudor_TDRD15_rpt1"/>
    <property type="match status" value="1"/>
</dbReference>
<dbReference type="FunFam" id="2.10.10.10:FF:000001">
    <property type="entry name" value="Fibronectin 1a isoform 1"/>
    <property type="match status" value="1"/>
</dbReference>
<feature type="compositionally biased region" description="Polar residues" evidence="10">
    <location>
        <begin position="1804"/>
        <end position="1813"/>
    </location>
</feature>
<dbReference type="PROSITE" id="PS51914">
    <property type="entry name" value="MRH"/>
    <property type="match status" value="15"/>
</dbReference>
<dbReference type="FunFam" id="2.70.130.10:FF:000020">
    <property type="entry name" value="Insulin-like growth factor 2 receptor"/>
    <property type="match status" value="1"/>
</dbReference>
<feature type="domain" description="Tudor" evidence="11">
    <location>
        <begin position="1228"/>
        <end position="1287"/>
    </location>
</feature>
<feature type="domain" description="MRH" evidence="13">
    <location>
        <begin position="1929"/>
        <end position="2070"/>
    </location>
</feature>
<feature type="domain" description="MRH" evidence="13">
    <location>
        <begin position="2076"/>
        <end position="2221"/>
    </location>
</feature>
<dbReference type="FunFam" id="2.70.130.10:FF:000004">
    <property type="entry name" value="Insulin-like growth factor 2 receptor"/>
    <property type="match status" value="1"/>
</dbReference>
<dbReference type="Pfam" id="PF00878">
    <property type="entry name" value="CIMR"/>
    <property type="match status" value="13"/>
</dbReference>
<evidence type="ECO:0000256" key="9">
    <source>
        <dbReference type="PROSITE-ProRule" id="PRU00479"/>
    </source>
</evidence>
<dbReference type="Gene3D" id="2.70.130.10">
    <property type="entry name" value="Mannose-6-phosphate receptor binding domain"/>
    <property type="match status" value="15"/>
</dbReference>
<feature type="domain" description="MRH" evidence="13">
    <location>
        <begin position="3405"/>
        <end position="3550"/>
    </location>
</feature>
<dbReference type="InterPro" id="IPR013806">
    <property type="entry name" value="Kringle-like"/>
</dbReference>
<dbReference type="SMART" id="SM00333">
    <property type="entry name" value="TUDOR"/>
    <property type="match status" value="7"/>
</dbReference>
<evidence type="ECO:0000256" key="10">
    <source>
        <dbReference type="SAM" id="MobiDB-lite"/>
    </source>
</evidence>
<dbReference type="Gene3D" id="2.10.10.10">
    <property type="entry name" value="Fibronectin, type II, collagen-binding"/>
    <property type="match status" value="1"/>
</dbReference>
<dbReference type="GO" id="GO:0010008">
    <property type="term" value="C:endosome membrane"/>
    <property type="evidence" value="ECO:0007669"/>
    <property type="project" value="UniProtKB-SubCell"/>
</dbReference>
<keyword evidence="14" id="KW-0675">Receptor</keyword>
<feature type="domain" description="MRH" evidence="13">
    <location>
        <begin position="3744"/>
        <end position="3881"/>
    </location>
</feature>
<accession>A0A3N0Z2G7</accession>
<dbReference type="InterPro" id="IPR036943">
    <property type="entry name" value="FN_type2_sf"/>
</dbReference>
<dbReference type="PRINTS" id="PR00013">
    <property type="entry name" value="FNTYPEII"/>
</dbReference>
<dbReference type="PROSITE" id="PS51092">
    <property type="entry name" value="FN2_2"/>
    <property type="match status" value="1"/>
</dbReference>